<gene>
    <name evidence="1" type="ORF">JF922_01325</name>
</gene>
<protein>
    <submittedName>
        <fullName evidence="1">VWA domain-containing protein</fullName>
    </submittedName>
</protein>
<reference evidence="1" key="1">
    <citation type="submission" date="2020-10" db="EMBL/GenBank/DDBJ databases">
        <title>Ca. Dormibacterota MAGs.</title>
        <authorList>
            <person name="Montgomery K."/>
        </authorList>
    </citation>
    <scope>NUCLEOTIDE SEQUENCE [LARGE SCALE GENOMIC DNA]</scope>
    <source>
        <strain evidence="1">SC8812_S17_10</strain>
    </source>
</reference>
<dbReference type="RefSeq" id="WP_338198543.1">
    <property type="nucleotide sequence ID" value="NZ_JAEKNR010000019.1"/>
</dbReference>
<organism evidence="1 2">
    <name type="scientific">Candidatus Nephthysia bennettiae</name>
    <dbReference type="NCBI Taxonomy" id="3127016"/>
    <lineage>
        <taxon>Bacteria</taxon>
        <taxon>Bacillati</taxon>
        <taxon>Candidatus Dormiibacterota</taxon>
        <taxon>Candidatus Dormibacteria</taxon>
        <taxon>Candidatus Dormibacterales</taxon>
        <taxon>Candidatus Dormibacteraceae</taxon>
        <taxon>Candidatus Nephthysia</taxon>
    </lineage>
</organism>
<dbReference type="Gene3D" id="3.40.50.410">
    <property type="entry name" value="von Willebrand factor, type A domain"/>
    <property type="match status" value="1"/>
</dbReference>
<name>A0A934K6N3_9BACT</name>
<sequence length="661" mass="77106">MPYRFRYSRWDGTQHLDTPDADEVLESLSDDLMSYGDLSSALQRLYRWGNEDMPGMEQLLRELRERREQELARYDLDSTVESIREQLQEVVDAERQGIDRKVQEAPPENRKLMERLAKQRRNQLDRIPEDLGGRMKGLKQYEFMDEGARQKFDELLQQLQQQMLNQMFQGMKQSIQSMTQQDVSSVREMVRDLNRMLEQRRQGLDTSAQFRDFMQKYGQMFPPGIETLDQLLEHLQRQMAQMNSLLQSLSPQARDELRRMMDQLLQDDSLRLELARLGALMQQMAPPSELTERYPFFGDEPMSMQQAMGLMERLQQMDRLESQLERGSFRLDDVDRGLAEDLLGPQARQQLDRMRQVTEVLEKAGYVERRDRRLELTPRGMRRIGQGALREIFNQLKKSRIGQHRIAPTGQGVDAGDELKLYEFGDPFLLDMKETLFNSLERQGKGVPVQIEPPDFVVHRTEHTSQASTVLMIDMSRSMFLRGCFLAAKKVAIALDSLIRSQFPRDTLYVVGFSNHAVELKAHSLPGIALNDYVYGTNMQHAFQVGRSLLARHRGNRQIIMVTDGEPTAHLDERGRVFFAYPPTFRTIQETLREVRRCTRDRIVINTFMLERGPYLTEFVNQMTRINKGRAFFVSPERLGEFVLVDYVSGKQRRQRSRVAS</sequence>
<dbReference type="InterPro" id="IPR036465">
    <property type="entry name" value="vWFA_dom_sf"/>
</dbReference>
<evidence type="ECO:0000313" key="1">
    <source>
        <dbReference type="EMBL" id="MBJ7596715.1"/>
    </source>
</evidence>
<accession>A0A934K6N3</accession>
<proteinExistence type="predicted"/>
<keyword evidence="2" id="KW-1185">Reference proteome</keyword>
<dbReference type="CDD" id="cd00198">
    <property type="entry name" value="vWFA"/>
    <property type="match status" value="1"/>
</dbReference>
<dbReference type="AlphaFoldDB" id="A0A934K6N3"/>
<comment type="caution">
    <text evidence="1">The sequence shown here is derived from an EMBL/GenBank/DDBJ whole genome shotgun (WGS) entry which is preliminary data.</text>
</comment>
<evidence type="ECO:0000313" key="2">
    <source>
        <dbReference type="Proteomes" id="UP000612893"/>
    </source>
</evidence>
<dbReference type="EMBL" id="JAEKNR010000019">
    <property type="protein sequence ID" value="MBJ7596715.1"/>
    <property type="molecule type" value="Genomic_DNA"/>
</dbReference>
<dbReference type="Proteomes" id="UP000612893">
    <property type="component" value="Unassembled WGS sequence"/>
</dbReference>
<dbReference type="SUPFAM" id="SSF53300">
    <property type="entry name" value="vWA-like"/>
    <property type="match status" value="1"/>
</dbReference>